<keyword evidence="2" id="KW-1185">Reference proteome</keyword>
<accession>A0ABS1ZWE0</accession>
<protein>
    <submittedName>
        <fullName evidence="1">Uncharacterized protein</fullName>
    </submittedName>
</protein>
<dbReference type="Proteomes" id="UP000809440">
    <property type="component" value="Unassembled WGS sequence"/>
</dbReference>
<dbReference type="EMBL" id="JAFBXF010000008">
    <property type="protein sequence ID" value="MBM2417990.1"/>
    <property type="molecule type" value="Genomic_DNA"/>
</dbReference>
<comment type="caution">
    <text evidence="1">The sequence shown here is derived from an EMBL/GenBank/DDBJ whole genome shotgun (WGS) entry which is preliminary data.</text>
</comment>
<organism evidence="1 2">
    <name type="scientific">Marivita cryptomonadis</name>
    <dbReference type="NCBI Taxonomy" id="505252"/>
    <lineage>
        <taxon>Bacteria</taxon>
        <taxon>Pseudomonadati</taxon>
        <taxon>Pseudomonadota</taxon>
        <taxon>Alphaproteobacteria</taxon>
        <taxon>Rhodobacterales</taxon>
        <taxon>Roseobacteraceae</taxon>
        <taxon>Marivita</taxon>
    </lineage>
</organism>
<gene>
    <name evidence="1" type="ORF">JQX48_13490</name>
</gene>
<sequence>MTVPEEASDHSDCFTARHVMHVAGDLVYCGFLWATNTSGFGAAPQPLDAPKAQKA</sequence>
<dbReference type="RefSeq" id="WP_203276104.1">
    <property type="nucleotide sequence ID" value="NZ_JAFBWW010000008.1"/>
</dbReference>
<name>A0ABS1ZWE0_9RHOB</name>
<evidence type="ECO:0000313" key="2">
    <source>
        <dbReference type="Proteomes" id="UP000809440"/>
    </source>
</evidence>
<evidence type="ECO:0000313" key="1">
    <source>
        <dbReference type="EMBL" id="MBM2417990.1"/>
    </source>
</evidence>
<proteinExistence type="predicted"/>
<reference evidence="1 2" key="1">
    <citation type="submission" date="2021-01" db="EMBL/GenBank/DDBJ databases">
        <title>Diatom-associated Roseobacters Show Island Model of Population Structure.</title>
        <authorList>
            <person name="Qu L."/>
            <person name="Feng X."/>
            <person name="Chen Y."/>
            <person name="Li L."/>
            <person name="Wang X."/>
            <person name="Hu Z."/>
            <person name="Wang H."/>
            <person name="Luo H."/>
        </authorList>
    </citation>
    <scope>NUCLEOTIDE SEQUENCE [LARGE SCALE GENOMIC DNA]</scope>
    <source>
        <strain evidence="1 2">CC28-63</strain>
    </source>
</reference>